<evidence type="ECO:0000313" key="1">
    <source>
        <dbReference type="EMBL" id="KAG5557023.1"/>
    </source>
</evidence>
<dbReference type="EMBL" id="JACTNZ010000003">
    <property type="protein sequence ID" value="KAG5557023.1"/>
    <property type="molecule type" value="Genomic_DNA"/>
</dbReference>
<keyword evidence="2" id="KW-1185">Reference proteome</keyword>
<sequence>MIVQPLFYIDDIVQFSFDIGQLIHIMFFQIEASLFQRIRRPPEGLMDAAAKGALQAEKPASRFKIGKEADEFSSIPTLGNLAYLQVR</sequence>
<evidence type="ECO:0000313" key="2">
    <source>
        <dbReference type="Proteomes" id="UP000823749"/>
    </source>
</evidence>
<accession>A0AAV6KWE1</accession>
<organism evidence="1 2">
    <name type="scientific">Rhododendron griersonianum</name>
    <dbReference type="NCBI Taxonomy" id="479676"/>
    <lineage>
        <taxon>Eukaryota</taxon>
        <taxon>Viridiplantae</taxon>
        <taxon>Streptophyta</taxon>
        <taxon>Embryophyta</taxon>
        <taxon>Tracheophyta</taxon>
        <taxon>Spermatophyta</taxon>
        <taxon>Magnoliopsida</taxon>
        <taxon>eudicotyledons</taxon>
        <taxon>Gunneridae</taxon>
        <taxon>Pentapetalae</taxon>
        <taxon>asterids</taxon>
        <taxon>Ericales</taxon>
        <taxon>Ericaceae</taxon>
        <taxon>Ericoideae</taxon>
        <taxon>Rhodoreae</taxon>
        <taxon>Rhododendron</taxon>
    </lineage>
</organism>
<proteinExistence type="predicted"/>
<gene>
    <name evidence="1" type="ORF">RHGRI_007316</name>
</gene>
<dbReference type="AlphaFoldDB" id="A0AAV6KWE1"/>
<name>A0AAV6KWE1_9ERIC</name>
<reference evidence="1" key="1">
    <citation type="submission" date="2020-08" db="EMBL/GenBank/DDBJ databases">
        <title>Plant Genome Project.</title>
        <authorList>
            <person name="Zhang R.-G."/>
        </authorList>
    </citation>
    <scope>NUCLEOTIDE SEQUENCE</scope>
    <source>
        <strain evidence="1">WSP0</strain>
        <tissue evidence="1">Leaf</tissue>
    </source>
</reference>
<protein>
    <submittedName>
        <fullName evidence="1">Uncharacterized protein</fullName>
    </submittedName>
</protein>
<dbReference type="Proteomes" id="UP000823749">
    <property type="component" value="Chromosome 3"/>
</dbReference>
<comment type="caution">
    <text evidence="1">The sequence shown here is derived from an EMBL/GenBank/DDBJ whole genome shotgun (WGS) entry which is preliminary data.</text>
</comment>